<dbReference type="RefSeq" id="WP_185607673.1">
    <property type="nucleotide sequence ID" value="NZ_JAARZO010000001.1"/>
</dbReference>
<protein>
    <submittedName>
        <fullName evidence="1">Uncharacterized protein</fullName>
    </submittedName>
</protein>
<dbReference type="AlphaFoldDB" id="A0A7X0ZG62"/>
<evidence type="ECO:0000313" key="2">
    <source>
        <dbReference type="Proteomes" id="UP000558070"/>
    </source>
</evidence>
<organism evidence="1 2">
    <name type="scientific">Listeria farberi</name>
    <dbReference type="NCBI Taxonomy" id="2713500"/>
    <lineage>
        <taxon>Bacteria</taxon>
        <taxon>Bacillati</taxon>
        <taxon>Bacillota</taxon>
        <taxon>Bacilli</taxon>
        <taxon>Bacillales</taxon>
        <taxon>Listeriaceae</taxon>
        <taxon>Listeria</taxon>
    </lineage>
</organism>
<comment type="caution">
    <text evidence="1">The sequence shown here is derived from an EMBL/GenBank/DDBJ whole genome shotgun (WGS) entry which is preliminary data.</text>
</comment>
<gene>
    <name evidence="1" type="ORF">HCB47_02575</name>
</gene>
<reference evidence="1 2" key="1">
    <citation type="submission" date="2020-03" db="EMBL/GenBank/DDBJ databases">
        <title>Soil Listeria distribution.</title>
        <authorList>
            <person name="Liao J."/>
            <person name="Wiedmann M."/>
        </authorList>
    </citation>
    <scope>NUCLEOTIDE SEQUENCE [LARGE SCALE GENOMIC DNA]</scope>
    <source>
        <strain evidence="1 2">FSL L7-0072</strain>
    </source>
</reference>
<sequence>MLFKSVFLKLERTQFNNEIIQKVNTESRALSVAYERMLKKEKIKGNFTRLVITGVKVSDTINQGINSSNILSLTIPFDEQAYVSFPTMKQRQEYLCALFEATFSMLKSKVEVNLKPFILETELPIHFSQKITEEYRCNNYQTIYLLKKGKLKNTNGTFEVWVNFTEKECSLKLRILNKKKLVEERIIFKANPYSVAFQFPFSDVLVTDTNIQVVGARSSLLTVLL</sequence>
<dbReference type="Proteomes" id="UP000558070">
    <property type="component" value="Unassembled WGS sequence"/>
</dbReference>
<accession>A0A7X0ZG62</accession>
<evidence type="ECO:0000313" key="1">
    <source>
        <dbReference type="EMBL" id="MBC2286523.1"/>
    </source>
</evidence>
<dbReference type="EMBL" id="JAARZO010000001">
    <property type="protein sequence ID" value="MBC2286523.1"/>
    <property type="molecule type" value="Genomic_DNA"/>
</dbReference>
<name>A0A7X0ZG62_9LIST</name>
<proteinExistence type="predicted"/>